<dbReference type="PANTHER" id="PTHR36307:SF1">
    <property type="entry name" value="FLAGELLA BASAL BODY P-RING FORMATION PROTEIN FLGA"/>
    <property type="match status" value="1"/>
</dbReference>
<evidence type="ECO:0000256" key="1">
    <source>
        <dbReference type="SAM" id="SignalP"/>
    </source>
</evidence>
<dbReference type="InterPro" id="IPR039246">
    <property type="entry name" value="Flagellar_FlgA"/>
</dbReference>
<dbReference type="Pfam" id="PF13144">
    <property type="entry name" value="ChapFlgA"/>
    <property type="match status" value="1"/>
</dbReference>
<dbReference type="AlphaFoldDB" id="A0A7J0BVR6"/>
<dbReference type="Proteomes" id="UP000503820">
    <property type="component" value="Unassembled WGS sequence"/>
</dbReference>
<evidence type="ECO:0000313" key="4">
    <source>
        <dbReference type="Proteomes" id="UP000503820"/>
    </source>
</evidence>
<protein>
    <recommendedName>
        <fullName evidence="2">Flagella basal body P-ring formation protein FlgA SAF domain-containing protein</fullName>
    </recommendedName>
</protein>
<evidence type="ECO:0000313" key="3">
    <source>
        <dbReference type="EMBL" id="GFM37799.1"/>
    </source>
</evidence>
<dbReference type="GO" id="GO:0044780">
    <property type="term" value="P:bacterial-type flagellum assembly"/>
    <property type="evidence" value="ECO:0007669"/>
    <property type="project" value="InterPro"/>
</dbReference>
<accession>A0A7J0BVR6</accession>
<dbReference type="EMBL" id="BLVP01000010">
    <property type="protein sequence ID" value="GFM37799.1"/>
    <property type="molecule type" value="Genomic_DNA"/>
</dbReference>
<proteinExistence type="predicted"/>
<dbReference type="InterPro" id="IPR017585">
    <property type="entry name" value="SAF_FlgA"/>
</dbReference>
<gene>
    <name evidence="3" type="ORF">DSM19430T_24830</name>
</gene>
<dbReference type="NCBIfam" id="TIGR03170">
    <property type="entry name" value="flgA_cterm"/>
    <property type="match status" value="1"/>
</dbReference>
<feature type="chain" id="PRO_5029762192" description="Flagella basal body P-ring formation protein FlgA SAF domain-containing protein" evidence="1">
    <location>
        <begin position="32"/>
        <end position="332"/>
    </location>
</feature>
<comment type="caution">
    <text evidence="3">The sequence shown here is derived from an EMBL/GenBank/DDBJ whole genome shotgun (WGS) entry which is preliminary data.</text>
</comment>
<dbReference type="PANTHER" id="PTHR36307">
    <property type="entry name" value="FLAGELLA BASAL BODY P-RING FORMATION PROTEIN FLGA"/>
    <property type="match status" value="1"/>
</dbReference>
<feature type="signal peptide" evidence="1">
    <location>
        <begin position="1"/>
        <end position="31"/>
    </location>
</feature>
<organism evidence="3 4">
    <name type="scientific">Desulfovibrio psychrotolerans</name>
    <dbReference type="NCBI Taxonomy" id="415242"/>
    <lineage>
        <taxon>Bacteria</taxon>
        <taxon>Pseudomonadati</taxon>
        <taxon>Thermodesulfobacteriota</taxon>
        <taxon>Desulfovibrionia</taxon>
        <taxon>Desulfovibrionales</taxon>
        <taxon>Desulfovibrionaceae</taxon>
        <taxon>Desulfovibrio</taxon>
    </lineage>
</organism>
<reference evidence="3 4" key="1">
    <citation type="submission" date="2020-05" db="EMBL/GenBank/DDBJ databases">
        <title>Draft genome sequence of Desulfovibrio psychrotolerans JS1T.</title>
        <authorList>
            <person name="Ueno A."/>
            <person name="Tamazawa S."/>
            <person name="Tamamura S."/>
            <person name="Murakami T."/>
            <person name="Kiyama T."/>
            <person name="Inomata H."/>
            <person name="Amano Y."/>
            <person name="Miyakawa K."/>
            <person name="Tamaki H."/>
            <person name="Naganuma T."/>
            <person name="Kaneko K."/>
        </authorList>
    </citation>
    <scope>NUCLEOTIDE SEQUENCE [LARGE SCALE GENOMIC DNA]</scope>
    <source>
        <strain evidence="3 4">JS1</strain>
    </source>
</reference>
<evidence type="ECO:0000259" key="2">
    <source>
        <dbReference type="Pfam" id="PF13144"/>
    </source>
</evidence>
<dbReference type="Gene3D" id="2.30.30.760">
    <property type="match status" value="1"/>
</dbReference>
<keyword evidence="1" id="KW-0732">Signal</keyword>
<name>A0A7J0BVR6_9BACT</name>
<dbReference type="RefSeq" id="WP_174410433.1">
    <property type="nucleotide sequence ID" value="NZ_BLVP01000010.1"/>
</dbReference>
<feature type="domain" description="Flagella basal body P-ring formation protein FlgA SAF" evidence="2">
    <location>
        <begin position="210"/>
        <end position="329"/>
    </location>
</feature>
<keyword evidence="4" id="KW-1185">Reference proteome</keyword>
<sequence>MRQHRHTTLRRIRRTLLALTLVLSVAAAAYAKADADWRIHIRDAAVVMGERVRLGEIADPSGTINPANWQRFADMELWPSPPRPGQPMSISRTRLHEELTKYLGENAQLAVLPSSIAIQKGGSVLRQDELHTLVVSSLTRHTATMQGEAGIRDIQLPSFIFLRDRLNRLEVEPPTSLSPGQLPIRLREVTQRGEVVRRITGGAVLDQWVTVPCAAIPLNRLDTLTPESVTFARKNLAFVRGDVWDGKGGPWRVLRSVGTGSVIYFTDLESLPLLQKGNRVSLIYQGKSLRLTVPAEAMSDGKPGEMIPVRNLQTQKQIYATVRDENTVVISR</sequence>